<protein>
    <submittedName>
        <fullName evidence="1">Uncharacterized protein</fullName>
    </submittedName>
</protein>
<proteinExistence type="predicted"/>
<evidence type="ECO:0000313" key="1">
    <source>
        <dbReference type="EMBL" id="MPN20461.1"/>
    </source>
</evidence>
<dbReference type="EMBL" id="VSSQ01068225">
    <property type="protein sequence ID" value="MPN20461.1"/>
    <property type="molecule type" value="Genomic_DNA"/>
</dbReference>
<sequence>MRFQIVFVHHEDSVFVAEVVQPGIVRVVARADGVDVVPLHNGEVFAVALVRQRPARVGIVVVPVHAANLEWLVV</sequence>
<organism evidence="1">
    <name type="scientific">bioreactor metagenome</name>
    <dbReference type="NCBI Taxonomy" id="1076179"/>
    <lineage>
        <taxon>unclassified sequences</taxon>
        <taxon>metagenomes</taxon>
        <taxon>ecological metagenomes</taxon>
    </lineage>
</organism>
<name>A0A645G0W7_9ZZZZ</name>
<dbReference type="AlphaFoldDB" id="A0A645G0W7"/>
<comment type="caution">
    <text evidence="1">The sequence shown here is derived from an EMBL/GenBank/DDBJ whole genome shotgun (WGS) entry which is preliminary data.</text>
</comment>
<gene>
    <name evidence="1" type="ORF">SDC9_167840</name>
</gene>
<accession>A0A645G0W7</accession>
<reference evidence="1" key="1">
    <citation type="submission" date="2019-08" db="EMBL/GenBank/DDBJ databases">
        <authorList>
            <person name="Kucharzyk K."/>
            <person name="Murdoch R.W."/>
            <person name="Higgins S."/>
            <person name="Loffler F."/>
        </authorList>
    </citation>
    <scope>NUCLEOTIDE SEQUENCE</scope>
</reference>